<dbReference type="EMBL" id="JACOPN010000001">
    <property type="protein sequence ID" value="MBC5716208.1"/>
    <property type="molecule type" value="Genomic_DNA"/>
</dbReference>
<dbReference type="GO" id="GO:0016791">
    <property type="term" value="F:phosphatase activity"/>
    <property type="evidence" value="ECO:0007669"/>
    <property type="project" value="TreeGrafter"/>
</dbReference>
<dbReference type="Proteomes" id="UP000602260">
    <property type="component" value="Unassembled WGS sequence"/>
</dbReference>
<proteinExistence type="predicted"/>
<dbReference type="InterPro" id="IPR036412">
    <property type="entry name" value="HAD-like_sf"/>
</dbReference>
<dbReference type="InterPro" id="IPR006379">
    <property type="entry name" value="HAD-SF_hydro_IIB"/>
</dbReference>
<sequence length="256" mass="28376">MIRLIASDIDGTLLHNGAAEIDPVIFEEIHRLKQKGILFCPASGRQYHSLRRLFAPAADELTYLCENGAVLFGPGNPGRLLGKTVMERERALALAHQIMDIPECEVLISGVNTSYLCPKKGDVVDHIRYFVGNNLAILPTVEDMPENIVKVSAYCPQGAVEVQPVLGPKWEDEFHHAIAGEAWLDFNLANKGTGLEQLCQALDVKPEEVMAFGDNFNDLPMLEAAGCPYIMDNAAPELREKFPNHCRRVEDVLRTL</sequence>
<keyword evidence="2" id="KW-1185">Reference proteome</keyword>
<dbReference type="Pfam" id="PF08282">
    <property type="entry name" value="Hydrolase_3"/>
    <property type="match status" value="1"/>
</dbReference>
<name>A0A8J6M354_9FIRM</name>
<accession>A0A8J6M354</accession>
<dbReference type="PROSITE" id="PS01229">
    <property type="entry name" value="COF_2"/>
    <property type="match status" value="1"/>
</dbReference>
<gene>
    <name evidence="1" type="ORF">H8S55_02530</name>
</gene>
<reference evidence="1" key="1">
    <citation type="submission" date="2020-08" db="EMBL/GenBank/DDBJ databases">
        <title>Genome public.</title>
        <authorList>
            <person name="Liu C."/>
            <person name="Sun Q."/>
        </authorList>
    </citation>
    <scope>NUCLEOTIDE SEQUENCE</scope>
    <source>
        <strain evidence="1">BX5</strain>
    </source>
</reference>
<protein>
    <submittedName>
        <fullName evidence="1">HAD family phosphatase</fullName>
    </submittedName>
</protein>
<dbReference type="AlphaFoldDB" id="A0A8J6M354"/>
<dbReference type="SUPFAM" id="SSF56784">
    <property type="entry name" value="HAD-like"/>
    <property type="match status" value="1"/>
</dbReference>
<dbReference type="Gene3D" id="3.30.1240.10">
    <property type="match status" value="1"/>
</dbReference>
<dbReference type="GO" id="GO:0000287">
    <property type="term" value="F:magnesium ion binding"/>
    <property type="evidence" value="ECO:0007669"/>
    <property type="project" value="TreeGrafter"/>
</dbReference>
<evidence type="ECO:0000313" key="1">
    <source>
        <dbReference type="EMBL" id="MBC5716208.1"/>
    </source>
</evidence>
<comment type="caution">
    <text evidence="1">The sequence shown here is derived from an EMBL/GenBank/DDBJ whole genome shotgun (WGS) entry which is preliminary data.</text>
</comment>
<organism evidence="1 2">
    <name type="scientific">Flintibacter faecis</name>
    <dbReference type="NCBI Taxonomy" id="2763047"/>
    <lineage>
        <taxon>Bacteria</taxon>
        <taxon>Bacillati</taxon>
        <taxon>Bacillota</taxon>
        <taxon>Clostridia</taxon>
        <taxon>Eubacteriales</taxon>
        <taxon>Flintibacter</taxon>
    </lineage>
</organism>
<dbReference type="RefSeq" id="WP_186877671.1">
    <property type="nucleotide sequence ID" value="NZ_JACOPN010000001.1"/>
</dbReference>
<dbReference type="PANTHER" id="PTHR10000">
    <property type="entry name" value="PHOSPHOSERINE PHOSPHATASE"/>
    <property type="match status" value="1"/>
</dbReference>
<dbReference type="PANTHER" id="PTHR10000:SF53">
    <property type="entry name" value="5-AMINO-6-(5-PHOSPHO-D-RIBITYLAMINO)URACIL PHOSPHATASE YBJI-RELATED"/>
    <property type="match status" value="1"/>
</dbReference>
<evidence type="ECO:0000313" key="2">
    <source>
        <dbReference type="Proteomes" id="UP000602260"/>
    </source>
</evidence>
<dbReference type="GO" id="GO:0005829">
    <property type="term" value="C:cytosol"/>
    <property type="evidence" value="ECO:0007669"/>
    <property type="project" value="TreeGrafter"/>
</dbReference>
<dbReference type="NCBIfam" id="TIGR01484">
    <property type="entry name" value="HAD-SF-IIB"/>
    <property type="match status" value="1"/>
</dbReference>
<dbReference type="Gene3D" id="3.40.50.1000">
    <property type="entry name" value="HAD superfamily/HAD-like"/>
    <property type="match status" value="1"/>
</dbReference>
<dbReference type="InterPro" id="IPR023214">
    <property type="entry name" value="HAD_sf"/>
</dbReference>